<accession>A0A2H1FZQ0</accession>
<sequence>MKNVARGSCSQHSHWFREPFTDVYSGPGAQVAITVFGRDESKLSPEFVEFRSTCGHRCLGQRWIQIERALKLREALDAFVQLEVNKWTAYENAYDHKNSYKPVN</sequence>
<reference evidence="2" key="1">
    <citation type="submission" date="2017-05" db="EMBL/GenBank/DDBJ databases">
        <authorList>
            <person name="Song R."/>
            <person name="Chenine A.L."/>
            <person name="Ruprecht R.M."/>
        </authorList>
    </citation>
    <scope>NUCLEOTIDE SEQUENCE [LARGE SCALE GENOMIC DNA]</scope>
</reference>
<name>A0A2H1FZQ0_ZYMTR</name>
<protein>
    <submittedName>
        <fullName evidence="1">Uncharacterized protein</fullName>
    </submittedName>
</protein>
<proteinExistence type="predicted"/>
<evidence type="ECO:0000313" key="2">
    <source>
        <dbReference type="Proteomes" id="UP000245764"/>
    </source>
</evidence>
<gene>
    <name evidence="1" type="ORF">ZT1E4_G3419</name>
</gene>
<dbReference type="Proteomes" id="UP000245764">
    <property type="component" value="Chromosome 2"/>
</dbReference>
<organism evidence="1 2">
    <name type="scientific">Zymoseptoria tritici ST99CH_1E4</name>
    <dbReference type="NCBI Taxonomy" id="1276532"/>
    <lineage>
        <taxon>Eukaryota</taxon>
        <taxon>Fungi</taxon>
        <taxon>Dikarya</taxon>
        <taxon>Ascomycota</taxon>
        <taxon>Pezizomycotina</taxon>
        <taxon>Dothideomycetes</taxon>
        <taxon>Dothideomycetidae</taxon>
        <taxon>Mycosphaerellales</taxon>
        <taxon>Mycosphaerellaceae</taxon>
        <taxon>Zymoseptoria</taxon>
    </lineage>
</organism>
<evidence type="ECO:0000313" key="1">
    <source>
        <dbReference type="EMBL" id="SMR46801.1"/>
    </source>
</evidence>
<dbReference type="EMBL" id="LT854254">
    <property type="protein sequence ID" value="SMR46801.1"/>
    <property type="molecule type" value="Genomic_DNA"/>
</dbReference>
<dbReference type="AlphaFoldDB" id="A0A2H1FZQ0"/>